<gene>
    <name evidence="1" type="ORF">I4F81_009426</name>
</gene>
<dbReference type="Proteomes" id="UP000798662">
    <property type="component" value="Chromosome 2"/>
</dbReference>
<reference evidence="1" key="1">
    <citation type="submission" date="2019-11" db="EMBL/GenBank/DDBJ databases">
        <title>Nori genome reveals adaptations in red seaweeds to the harsh intertidal environment.</title>
        <authorList>
            <person name="Wang D."/>
            <person name="Mao Y."/>
        </authorList>
    </citation>
    <scope>NUCLEOTIDE SEQUENCE</scope>
    <source>
        <tissue evidence="1">Gametophyte</tissue>
    </source>
</reference>
<evidence type="ECO:0000313" key="2">
    <source>
        <dbReference type="Proteomes" id="UP000798662"/>
    </source>
</evidence>
<protein>
    <submittedName>
        <fullName evidence="1">Uncharacterized protein</fullName>
    </submittedName>
</protein>
<comment type="caution">
    <text evidence="1">The sequence shown here is derived from an EMBL/GenBank/DDBJ whole genome shotgun (WGS) entry which is preliminary data.</text>
</comment>
<sequence length="259" mass="30310">MNLMNDVLRPYIDRFVCAYLDDILIYSNSVDEHLLHLRKVLTTLREHKLYAKLSKCEFGRTSVDFLGHVVSPNGFEMERTKTESIRMWPTLRTKKDVQSFLGLVNFYRRFVRGMAEIAKPLTELTGNIEFAWTKAHEDSFRTLKKRVASAPVLRPFDPDLPVIVSTDASGCAIGAVLEQDDGMGRRPVAFFSQTLNIHEQRYTIRERELLAIVQAIRYWRCYLHGRSFDVHTDHESLRYLRTQDKLNDRQARWLETLEQ</sequence>
<accession>A0ACC3C9E9</accession>
<organism evidence="1 2">
    <name type="scientific">Pyropia yezoensis</name>
    <name type="common">Susabi-nori</name>
    <name type="synonym">Porphyra yezoensis</name>
    <dbReference type="NCBI Taxonomy" id="2788"/>
    <lineage>
        <taxon>Eukaryota</taxon>
        <taxon>Rhodophyta</taxon>
        <taxon>Bangiophyceae</taxon>
        <taxon>Bangiales</taxon>
        <taxon>Bangiaceae</taxon>
        <taxon>Pyropia</taxon>
    </lineage>
</organism>
<name>A0ACC3C9E9_PYRYE</name>
<proteinExistence type="predicted"/>
<evidence type="ECO:0000313" key="1">
    <source>
        <dbReference type="EMBL" id="KAK1866914.1"/>
    </source>
</evidence>
<keyword evidence="2" id="KW-1185">Reference proteome</keyword>
<dbReference type="EMBL" id="CM020619">
    <property type="protein sequence ID" value="KAK1866914.1"/>
    <property type="molecule type" value="Genomic_DNA"/>
</dbReference>